<evidence type="ECO:0000313" key="1">
    <source>
        <dbReference type="EMBL" id="KKS85871.1"/>
    </source>
</evidence>
<proteinExistence type="predicted"/>
<name>A0A0G1ES26_9BACT</name>
<dbReference type="STRING" id="1618436.UV59_C0004G0019"/>
<dbReference type="Proteomes" id="UP000034543">
    <property type="component" value="Unassembled WGS sequence"/>
</dbReference>
<reference evidence="1 2" key="1">
    <citation type="journal article" date="2015" name="Nature">
        <title>rRNA introns, odd ribosomes, and small enigmatic genomes across a large radiation of phyla.</title>
        <authorList>
            <person name="Brown C.T."/>
            <person name="Hug L.A."/>
            <person name="Thomas B.C."/>
            <person name="Sharon I."/>
            <person name="Castelle C.J."/>
            <person name="Singh A."/>
            <person name="Wilkins M.J."/>
            <person name="Williams K.H."/>
            <person name="Banfield J.F."/>
        </authorList>
    </citation>
    <scope>NUCLEOTIDE SEQUENCE [LARGE SCALE GENOMIC DNA]</scope>
</reference>
<evidence type="ECO:0000313" key="2">
    <source>
        <dbReference type="Proteomes" id="UP000034543"/>
    </source>
</evidence>
<accession>A0A0G1ES26</accession>
<organism evidence="1 2">
    <name type="scientific">Candidatus Gottesmanbacteria bacterium GW2011_GWA1_43_11</name>
    <dbReference type="NCBI Taxonomy" id="1618436"/>
    <lineage>
        <taxon>Bacteria</taxon>
        <taxon>Candidatus Gottesmaniibacteriota</taxon>
    </lineage>
</organism>
<sequence>MSIFPEHLERVSYTGYETACLIDRIAQVFGEPEYRLTPEDNPDSLQEIATYFLPSVGEQRTVYPDISGAVLTIVRTLSQEFPYFAVDLRTYRKGMRQRFFPLPDITEIQIDTERKRVYFFRLETDGLVSSPLGISVQGELFG</sequence>
<dbReference type="EMBL" id="LCFB01000004">
    <property type="protein sequence ID" value="KKS85871.1"/>
    <property type="molecule type" value="Genomic_DNA"/>
</dbReference>
<gene>
    <name evidence="1" type="ORF">UV59_C0004G0019</name>
</gene>
<comment type="caution">
    <text evidence="1">The sequence shown here is derived from an EMBL/GenBank/DDBJ whole genome shotgun (WGS) entry which is preliminary data.</text>
</comment>
<protein>
    <submittedName>
        <fullName evidence="1">Uncharacterized protein</fullName>
    </submittedName>
</protein>
<dbReference type="AlphaFoldDB" id="A0A0G1ES26"/>